<sequence>MLSGAVPSARGLCEAAAAGDEDRCRQLLESGSEVDVRDVFQRTPLINAAVGSHEALVRVLVDFRADLSCADRSSGWTALHWAAFQGDAKVAQTCISLGADPLQKDRKGSTPREVAENVLDGKKEAKFGEGLQGQRGFAEVLALLPASDCSQPT</sequence>
<dbReference type="PANTHER" id="PTHR24171">
    <property type="entry name" value="ANKYRIN REPEAT DOMAIN-CONTAINING PROTEIN 39-RELATED"/>
    <property type="match status" value="1"/>
</dbReference>
<dbReference type="InterPro" id="IPR002110">
    <property type="entry name" value="Ankyrin_rpt"/>
</dbReference>
<protein>
    <submittedName>
        <fullName evidence="4">Uncharacterized protein</fullName>
    </submittedName>
</protein>
<dbReference type="SUPFAM" id="SSF48403">
    <property type="entry name" value="Ankyrin repeat"/>
    <property type="match status" value="1"/>
</dbReference>
<accession>A0A813KGS2</accession>
<dbReference type="Pfam" id="PF12796">
    <property type="entry name" value="Ank_2"/>
    <property type="match status" value="1"/>
</dbReference>
<comment type="caution">
    <text evidence="4">The sequence shown here is derived from an EMBL/GenBank/DDBJ whole genome shotgun (WGS) entry which is preliminary data.</text>
</comment>
<evidence type="ECO:0000256" key="2">
    <source>
        <dbReference type="ARBA" id="ARBA00023043"/>
    </source>
</evidence>
<dbReference type="EMBL" id="CAJNNW010029430">
    <property type="protein sequence ID" value="CAE8700233.1"/>
    <property type="molecule type" value="Genomic_DNA"/>
</dbReference>
<proteinExistence type="predicted"/>
<name>A0A813KGS2_POLGL</name>
<dbReference type="AlphaFoldDB" id="A0A813KGS2"/>
<keyword evidence="2 3" id="KW-0040">ANK repeat</keyword>
<dbReference type="PROSITE" id="PS50297">
    <property type="entry name" value="ANK_REP_REGION"/>
    <property type="match status" value="1"/>
</dbReference>
<organism evidence="4 5">
    <name type="scientific">Polarella glacialis</name>
    <name type="common">Dinoflagellate</name>
    <dbReference type="NCBI Taxonomy" id="89957"/>
    <lineage>
        <taxon>Eukaryota</taxon>
        <taxon>Sar</taxon>
        <taxon>Alveolata</taxon>
        <taxon>Dinophyceae</taxon>
        <taxon>Suessiales</taxon>
        <taxon>Suessiaceae</taxon>
        <taxon>Polarella</taxon>
    </lineage>
</organism>
<gene>
    <name evidence="4" type="ORF">PGLA2088_LOCUS31518</name>
</gene>
<dbReference type="SMART" id="SM00248">
    <property type="entry name" value="ANK"/>
    <property type="match status" value="3"/>
</dbReference>
<evidence type="ECO:0000313" key="4">
    <source>
        <dbReference type="EMBL" id="CAE8700233.1"/>
    </source>
</evidence>
<dbReference type="Gene3D" id="1.25.40.20">
    <property type="entry name" value="Ankyrin repeat-containing domain"/>
    <property type="match status" value="1"/>
</dbReference>
<keyword evidence="1" id="KW-0677">Repeat</keyword>
<dbReference type="Proteomes" id="UP000626109">
    <property type="component" value="Unassembled WGS sequence"/>
</dbReference>
<reference evidence="4" key="1">
    <citation type="submission" date="2021-02" db="EMBL/GenBank/DDBJ databases">
        <authorList>
            <person name="Dougan E. K."/>
            <person name="Rhodes N."/>
            <person name="Thang M."/>
            <person name="Chan C."/>
        </authorList>
    </citation>
    <scope>NUCLEOTIDE SEQUENCE</scope>
</reference>
<evidence type="ECO:0000313" key="5">
    <source>
        <dbReference type="Proteomes" id="UP000626109"/>
    </source>
</evidence>
<dbReference type="PROSITE" id="PS50088">
    <property type="entry name" value="ANK_REPEAT"/>
    <property type="match status" value="1"/>
</dbReference>
<evidence type="ECO:0000256" key="3">
    <source>
        <dbReference type="PROSITE-ProRule" id="PRU00023"/>
    </source>
</evidence>
<feature type="repeat" description="ANK" evidence="3">
    <location>
        <begin position="74"/>
        <end position="106"/>
    </location>
</feature>
<evidence type="ECO:0000256" key="1">
    <source>
        <dbReference type="ARBA" id="ARBA00022737"/>
    </source>
</evidence>
<dbReference type="InterPro" id="IPR036770">
    <property type="entry name" value="Ankyrin_rpt-contain_sf"/>
</dbReference>